<evidence type="ECO:0000256" key="5">
    <source>
        <dbReference type="RuleBase" id="RU004004"/>
    </source>
</evidence>
<dbReference type="GO" id="GO:0009279">
    <property type="term" value="C:cell outer membrane"/>
    <property type="evidence" value="ECO:0007669"/>
    <property type="project" value="UniProtKB-SubCell"/>
</dbReference>
<evidence type="ECO:0000313" key="10">
    <source>
        <dbReference type="Proteomes" id="UP000244162"/>
    </source>
</evidence>
<dbReference type="GO" id="GO:0015627">
    <property type="term" value="C:type II protein secretion system complex"/>
    <property type="evidence" value="ECO:0007669"/>
    <property type="project" value="TreeGrafter"/>
</dbReference>
<dbReference type="AlphaFoldDB" id="A0A2T5FXZ9"/>
<evidence type="ECO:0000259" key="7">
    <source>
        <dbReference type="Pfam" id="PF00263"/>
    </source>
</evidence>
<gene>
    <name evidence="9" type="ORF">CLG96_08195</name>
</gene>
<dbReference type="InterPro" id="IPR001775">
    <property type="entry name" value="GspD/PilQ"/>
</dbReference>
<feature type="region of interest" description="Disordered" evidence="6">
    <location>
        <begin position="41"/>
        <end position="103"/>
    </location>
</feature>
<comment type="subcellular location">
    <subcellularLocation>
        <location evidence="5">Cell outer membrane</location>
    </subcellularLocation>
    <subcellularLocation>
        <location evidence="1">Membrane</location>
    </subcellularLocation>
</comment>
<evidence type="ECO:0000256" key="2">
    <source>
        <dbReference type="ARBA" id="ARBA00022729"/>
    </source>
</evidence>
<comment type="caution">
    <text evidence="9">The sequence shown here is derived from an EMBL/GenBank/DDBJ whole genome shotgun (WGS) entry which is preliminary data.</text>
</comment>
<feature type="compositionally biased region" description="Basic and acidic residues" evidence="6">
    <location>
        <begin position="92"/>
        <end position="102"/>
    </location>
</feature>
<feature type="region of interest" description="Disordered" evidence="6">
    <location>
        <begin position="463"/>
        <end position="487"/>
    </location>
</feature>
<name>A0A2T5FXZ9_9SPHN</name>
<dbReference type="InterPro" id="IPR050810">
    <property type="entry name" value="Bact_Secretion_Sys_Channel"/>
</dbReference>
<feature type="domain" description="NolW-like" evidence="8">
    <location>
        <begin position="441"/>
        <end position="539"/>
    </location>
</feature>
<dbReference type="GO" id="GO:0009306">
    <property type="term" value="P:protein secretion"/>
    <property type="evidence" value="ECO:0007669"/>
    <property type="project" value="InterPro"/>
</dbReference>
<evidence type="ECO:0000259" key="8">
    <source>
        <dbReference type="Pfam" id="PF03958"/>
    </source>
</evidence>
<dbReference type="EMBL" id="NWBU01000007">
    <property type="protein sequence ID" value="PTQ11421.1"/>
    <property type="molecule type" value="Genomic_DNA"/>
</dbReference>
<keyword evidence="10" id="KW-1185">Reference proteome</keyword>
<dbReference type="Pfam" id="PF00263">
    <property type="entry name" value="Secretin"/>
    <property type="match status" value="1"/>
</dbReference>
<keyword evidence="2" id="KW-0732">Signal</keyword>
<comment type="similarity">
    <text evidence="4">Belongs to the bacterial secretin family.</text>
</comment>
<dbReference type="InterPro" id="IPR038591">
    <property type="entry name" value="NolW-like_sf"/>
</dbReference>
<dbReference type="PANTHER" id="PTHR30332">
    <property type="entry name" value="PROBABLE GENERAL SECRETION PATHWAY PROTEIN D"/>
    <property type="match status" value="1"/>
</dbReference>
<dbReference type="Proteomes" id="UP000244162">
    <property type="component" value="Unassembled WGS sequence"/>
</dbReference>
<evidence type="ECO:0000256" key="1">
    <source>
        <dbReference type="ARBA" id="ARBA00004370"/>
    </source>
</evidence>
<protein>
    <submittedName>
        <fullName evidence="9">Uncharacterized protein</fullName>
    </submittedName>
</protein>
<keyword evidence="3" id="KW-0472">Membrane</keyword>
<sequence length="833" mass="89274">MEQHHARGRCCGRAMPIGRAGRSAISTAPSSSSGAGARCAAFRSARARPRPVFQPCRKQRSGRLPAPFRPGRSRRARIQGGGWPGPDASQNKPERGRMDRLADNTGSRPALLLLIALLGGCTSFPRLEVRPVAPAQRIAAPKPDEAGIGAPPTTGIKLLSPDARAAAGEGRGKPVVEVTPEQIAALLPERPIAATLPPQPLTQFIDTVFGDLLGLPYFTGPDVARRRDLVALSGPIAMSNRRFFAMVQAALRQYGLAVAIENGVVQIVEDELLSSRAPLFMRARALPETPPASRPVIRFASLSSVSVGAVTDVLQTVYRDRGAIRFLAQEGDNALVISGNPREVESAIALVETFDQPGFAGGQVARIEPVFWTAEALAETVRSVLATEGFAIGPEAGVRFLPVPFANSILIFASDRELFRRALYWIRELDSPGAFADQDGVFIYTVENTTAAELGALVAQLTPGGRAPEETPKTIPITGERSALPRPDMNADAAAARAPVTNGRITIDPGGNRLLFRGKRSEFATLRALMAQLDTPPKQVLVQVTVAEVTLSDDTRFGIEWLLDAALFGGDVTADTRGGLAREPGGLGATFTRVFSTGTVQAALNAIAQNRNLNILSTPRLVARSGSEAQILIGSDVPIITSQRAAGNQTNGDTDILQTVQYRQTGVILNMRPVIYGADRVDIELYQEVSSQEPNRTSPIASPLILNRSVTTQLSLREGMTAVIGGLIQDNYSREQKGVPLLKDIPLIGQAFRVDAMTGAKVELLLLVTPYILRSDENMGEASAAYAGSINRLLKERGPQVYTLLPWRSPFDADVRRHGGAPAEQEDSGSRRR</sequence>
<accession>A0A2T5FXZ9</accession>
<proteinExistence type="inferred from homology"/>
<dbReference type="PRINTS" id="PR00811">
    <property type="entry name" value="BCTERIALGSPD"/>
</dbReference>
<dbReference type="OrthoDB" id="9775455at2"/>
<evidence type="ECO:0000256" key="4">
    <source>
        <dbReference type="RuleBase" id="RU004003"/>
    </source>
</evidence>
<dbReference type="PANTHER" id="PTHR30332:SF25">
    <property type="entry name" value="SECRETIN XPSD"/>
    <property type="match status" value="1"/>
</dbReference>
<dbReference type="Pfam" id="PF03958">
    <property type="entry name" value="Secretin_N"/>
    <property type="match status" value="2"/>
</dbReference>
<evidence type="ECO:0000256" key="3">
    <source>
        <dbReference type="ARBA" id="ARBA00023136"/>
    </source>
</evidence>
<evidence type="ECO:0000313" key="9">
    <source>
        <dbReference type="EMBL" id="PTQ11421.1"/>
    </source>
</evidence>
<reference evidence="9 10" key="1">
    <citation type="submission" date="2017-09" db="EMBL/GenBank/DDBJ databases">
        <title>Sphingomonas panjinensis sp.nov., isolated from oil-contaminated soil.</title>
        <authorList>
            <person name="Wang L."/>
            <person name="Chen L."/>
        </authorList>
    </citation>
    <scope>NUCLEOTIDE SEQUENCE [LARGE SCALE GENOMIC DNA]</scope>
    <source>
        <strain evidence="9 10">FW-11</strain>
    </source>
</reference>
<feature type="domain" description="NolW-like" evidence="8">
    <location>
        <begin position="302"/>
        <end position="358"/>
    </location>
</feature>
<dbReference type="InterPro" id="IPR004846">
    <property type="entry name" value="T2SS/T3SS_dom"/>
</dbReference>
<keyword evidence="5" id="KW-0813">Transport</keyword>
<evidence type="ECO:0000256" key="6">
    <source>
        <dbReference type="SAM" id="MobiDB-lite"/>
    </source>
</evidence>
<feature type="domain" description="Type II/III secretion system secretin-like" evidence="7">
    <location>
        <begin position="606"/>
        <end position="774"/>
    </location>
</feature>
<organism evidence="9 10">
    <name type="scientific">Sphingomonas oleivorans</name>
    <dbReference type="NCBI Taxonomy" id="1735121"/>
    <lineage>
        <taxon>Bacteria</taxon>
        <taxon>Pseudomonadati</taxon>
        <taxon>Pseudomonadota</taxon>
        <taxon>Alphaproteobacteria</taxon>
        <taxon>Sphingomonadales</taxon>
        <taxon>Sphingomonadaceae</taxon>
        <taxon>Sphingomonas</taxon>
    </lineage>
</organism>
<dbReference type="InterPro" id="IPR005644">
    <property type="entry name" value="NolW-like"/>
</dbReference>
<dbReference type="Gene3D" id="3.30.1370.120">
    <property type="match status" value="2"/>
</dbReference>